<keyword evidence="7" id="KW-1185">Reference proteome</keyword>
<dbReference type="SUPFAM" id="SSF52540">
    <property type="entry name" value="P-loop containing nucleoside triphosphate hydrolases"/>
    <property type="match status" value="1"/>
</dbReference>
<evidence type="ECO:0000256" key="1">
    <source>
        <dbReference type="ARBA" id="ARBA00007756"/>
    </source>
</evidence>
<dbReference type="Gene3D" id="3.40.50.300">
    <property type="entry name" value="P-loop containing nucleotide triphosphate hydrolases"/>
    <property type="match status" value="1"/>
</dbReference>
<comment type="similarity">
    <text evidence="1 4">Belongs to the GTR/RAG GTP-binding protein family.</text>
</comment>
<dbReference type="InterPro" id="IPR027417">
    <property type="entry name" value="P-loop_NTPase"/>
</dbReference>
<dbReference type="Proteomes" id="UP000812966">
    <property type="component" value="Unassembled WGS sequence"/>
</dbReference>
<gene>
    <name evidence="6" type="ORF">FFLO_00783</name>
</gene>
<reference evidence="6" key="1">
    <citation type="submission" date="2020-04" db="EMBL/GenBank/DDBJ databases">
        <title>Analysis of mating type loci in Filobasidium floriforme.</title>
        <authorList>
            <person name="Nowrousian M."/>
        </authorList>
    </citation>
    <scope>NUCLEOTIDE SEQUENCE</scope>
    <source>
        <strain evidence="6">CBS 6242</strain>
    </source>
</reference>
<evidence type="ECO:0000313" key="7">
    <source>
        <dbReference type="Proteomes" id="UP000812966"/>
    </source>
</evidence>
<comment type="caution">
    <text evidence="6">The sequence shown here is derived from an EMBL/GenBank/DDBJ whole genome shotgun (WGS) entry which is preliminary data.</text>
</comment>
<dbReference type="Pfam" id="PF04670">
    <property type="entry name" value="Gtr1_RagA"/>
    <property type="match status" value="1"/>
</dbReference>
<dbReference type="InterPro" id="IPR006762">
    <property type="entry name" value="Gtr1_RagA"/>
</dbReference>
<dbReference type="GO" id="GO:1990131">
    <property type="term" value="C:Gtr1-Gtr2 GTPase complex"/>
    <property type="evidence" value="ECO:0007669"/>
    <property type="project" value="UniProtKB-UniRule"/>
</dbReference>
<dbReference type="GO" id="GO:0003924">
    <property type="term" value="F:GTPase activity"/>
    <property type="evidence" value="ECO:0007669"/>
    <property type="project" value="UniProtKB-UniRule"/>
</dbReference>
<proteinExistence type="inferred from homology"/>
<dbReference type="GO" id="GO:0010507">
    <property type="term" value="P:negative regulation of autophagy"/>
    <property type="evidence" value="ECO:0007669"/>
    <property type="project" value="TreeGrafter"/>
</dbReference>
<name>A0A8K0NT96_9TREE</name>
<protein>
    <recommendedName>
        <fullName evidence="4">GTP-binding protein</fullName>
    </recommendedName>
</protein>
<accession>A0A8K0NT96</accession>
<dbReference type="PANTHER" id="PTHR11259:SF1">
    <property type="entry name" value="RAS-RELATED GTP-BINDING PROTEIN"/>
    <property type="match status" value="1"/>
</dbReference>
<dbReference type="GO" id="GO:0000329">
    <property type="term" value="C:fungal-type vacuole membrane"/>
    <property type="evidence" value="ECO:0007669"/>
    <property type="project" value="TreeGrafter"/>
</dbReference>
<dbReference type="AlphaFoldDB" id="A0A8K0NT96"/>
<dbReference type="GO" id="GO:0009267">
    <property type="term" value="P:cellular response to starvation"/>
    <property type="evidence" value="ECO:0007669"/>
    <property type="project" value="TreeGrafter"/>
</dbReference>
<dbReference type="PANTHER" id="PTHR11259">
    <property type="entry name" value="RAS-RELATED GTP BINDING RAG/GTR YEAST"/>
    <property type="match status" value="1"/>
</dbReference>
<evidence type="ECO:0000256" key="2">
    <source>
        <dbReference type="ARBA" id="ARBA00022741"/>
    </source>
</evidence>
<feature type="compositionally biased region" description="Polar residues" evidence="5">
    <location>
        <begin position="257"/>
        <end position="266"/>
    </location>
</feature>
<feature type="region of interest" description="Disordered" evidence="5">
    <location>
        <begin position="249"/>
        <end position="276"/>
    </location>
</feature>
<dbReference type="GO" id="GO:0005525">
    <property type="term" value="F:GTP binding"/>
    <property type="evidence" value="ECO:0007669"/>
    <property type="project" value="UniProtKB-UniRule"/>
</dbReference>
<dbReference type="OrthoDB" id="10020193at2759"/>
<comment type="subunit">
    <text evidence="4">Component of the GSE complex.</text>
</comment>
<evidence type="ECO:0000256" key="4">
    <source>
        <dbReference type="RuleBase" id="RU367014"/>
    </source>
</evidence>
<sequence>MPQDNKKKKVLLMGKSGSGKTSMRSVIFSNMIAKDTSRLGATMDVEHSHVVFMGGLKLNLWDCGGQENFLAHFISTQKSEIFKNVAVLIYRTETEWERDVKYFEECIEALYSLAQEEQTETDPSAPVVPPKVWVLVNKMDIVGDGVASKKIKVFEEKRDEIERRCGAVGKRFGMDVGRGRGVRCFGTSIWDESLYKAWSSVIHNLIPNAALINSHLTHLRNISSCLEAVLFERQTFLVLAKSGSGLDADPDLDPGASTGTNKTLGNTGAAEDEEKNKVKAKAVMMDVEGLDEVEVANGARGLERKRFEKISEVVKGFRRTCQRNSQPFINLEARFDNASIGLDVLTSNTYLMLVSSEPWVEPSLLMFNIEQARQHFEELTGEQVENPCLICKSHPESKYRVEDSIAEKREEWGHG</sequence>
<keyword evidence="2 4" id="KW-0547">Nucleotide-binding</keyword>
<dbReference type="GO" id="GO:0005634">
    <property type="term" value="C:nucleus"/>
    <property type="evidence" value="ECO:0007669"/>
    <property type="project" value="TreeGrafter"/>
</dbReference>
<dbReference type="Gene3D" id="3.30.450.190">
    <property type="match status" value="2"/>
</dbReference>
<comment type="function">
    <text evidence="4">GTPase involved in activation of the TORC1 signaling pathway, which promotes growth and represses autophagy in nutrient-rich conditions.</text>
</comment>
<dbReference type="GO" id="GO:1904263">
    <property type="term" value="P:positive regulation of TORC1 signaling"/>
    <property type="evidence" value="ECO:0007669"/>
    <property type="project" value="TreeGrafter"/>
</dbReference>
<evidence type="ECO:0000256" key="5">
    <source>
        <dbReference type="SAM" id="MobiDB-lite"/>
    </source>
</evidence>
<keyword evidence="3 4" id="KW-0342">GTP-binding</keyword>
<dbReference type="EMBL" id="JABELV010000009">
    <property type="protein sequence ID" value="KAG7571271.1"/>
    <property type="molecule type" value="Genomic_DNA"/>
</dbReference>
<evidence type="ECO:0000313" key="6">
    <source>
        <dbReference type="EMBL" id="KAG7571271.1"/>
    </source>
</evidence>
<organism evidence="6 7">
    <name type="scientific">Filobasidium floriforme</name>
    <dbReference type="NCBI Taxonomy" id="5210"/>
    <lineage>
        <taxon>Eukaryota</taxon>
        <taxon>Fungi</taxon>
        <taxon>Dikarya</taxon>
        <taxon>Basidiomycota</taxon>
        <taxon>Agaricomycotina</taxon>
        <taxon>Tremellomycetes</taxon>
        <taxon>Filobasidiales</taxon>
        <taxon>Filobasidiaceae</taxon>
        <taxon>Filobasidium</taxon>
    </lineage>
</organism>
<evidence type="ECO:0000256" key="3">
    <source>
        <dbReference type="ARBA" id="ARBA00023134"/>
    </source>
</evidence>